<dbReference type="AlphaFoldDB" id="E9D1D0"/>
<accession>E9D1D0</accession>
<evidence type="ECO:0008006" key="3">
    <source>
        <dbReference type="Google" id="ProtNLM"/>
    </source>
</evidence>
<dbReference type="HOGENOM" id="CLU_025005_0_0_1"/>
<dbReference type="EMBL" id="GL636490">
    <property type="protein sequence ID" value="EFW19604.1"/>
    <property type="molecule type" value="Genomic_DNA"/>
</dbReference>
<keyword evidence="2" id="KW-1185">Reference proteome</keyword>
<evidence type="ECO:0000313" key="2">
    <source>
        <dbReference type="Proteomes" id="UP000002497"/>
    </source>
</evidence>
<sequence length="227" mass="26612">MPVYLLPNASRPMFCHLHQLENWSTPTDISRGRTYTNADSFYLDLLAVHDNYLLYQGNAAVHEIDARSQAKDLVLMKALLHQFTNRHVCEGPFVMQLTNMHSSNFPVDEDWNINYIIDLEWACSLLLENLRPPFWLTGTGVDEIEGREEYEQFVDGHYWYLSALQTPKSLFNHFREHLEPMFDEVPKMIARDGISLFWRPEMTLCVKSKLDEYAQYLEEVQGIFTNN</sequence>
<dbReference type="Proteomes" id="UP000002497">
    <property type="component" value="Unassembled WGS sequence"/>
</dbReference>
<dbReference type="OrthoDB" id="4193134at2759"/>
<dbReference type="OMA" id="EDWNINY"/>
<dbReference type="STRING" id="443226.E9D1D0"/>
<gene>
    <name evidence="1" type="ORF">CPSG_03988</name>
</gene>
<reference evidence="2" key="1">
    <citation type="journal article" date="2010" name="Genome Res.">
        <title>Population genomic sequencing of Coccidioides fungi reveals recent hybridization and transposon control.</title>
        <authorList>
            <person name="Neafsey D.E."/>
            <person name="Barker B.M."/>
            <person name="Sharpton T.J."/>
            <person name="Stajich J.E."/>
            <person name="Park D.J."/>
            <person name="Whiston E."/>
            <person name="Hung C.-Y."/>
            <person name="McMahan C."/>
            <person name="White J."/>
            <person name="Sykes S."/>
            <person name="Heiman D."/>
            <person name="Young S."/>
            <person name="Zeng Q."/>
            <person name="Abouelleil A."/>
            <person name="Aftuck L."/>
            <person name="Bessette D."/>
            <person name="Brown A."/>
            <person name="FitzGerald M."/>
            <person name="Lui A."/>
            <person name="Macdonald J.P."/>
            <person name="Priest M."/>
            <person name="Orbach M.J."/>
            <person name="Galgiani J.N."/>
            <person name="Kirkland T.N."/>
            <person name="Cole G.T."/>
            <person name="Birren B.W."/>
            <person name="Henn M.R."/>
            <person name="Taylor J.W."/>
            <person name="Rounsley S.D."/>
        </authorList>
    </citation>
    <scope>NUCLEOTIDE SEQUENCE [LARGE SCALE GENOMIC DNA]</scope>
    <source>
        <strain evidence="2">RMSCC 757 / Silveira</strain>
    </source>
</reference>
<dbReference type="VEuPathDB" id="FungiDB:D8B26_002478"/>
<evidence type="ECO:0000313" key="1">
    <source>
        <dbReference type="EMBL" id="EFW19604.1"/>
    </source>
</evidence>
<reference evidence="2" key="2">
    <citation type="submission" date="2010-03" db="EMBL/GenBank/DDBJ databases">
        <title>The genome sequence of Coccidioides posadasii strain Silveira.</title>
        <authorList>
            <consortium name="The Broad Institute Genome Sequencing Center for Infectious Disease"/>
            <person name="Neafsey D."/>
            <person name="Orbach M."/>
            <person name="Henn M.R."/>
            <person name="Cole G.T."/>
            <person name="Galgiani J."/>
            <person name="Gardner M.J."/>
            <person name="Kirkland T.N."/>
            <person name="Taylor J.W."/>
            <person name="Young S.K."/>
            <person name="Zeng Q."/>
            <person name="Koehrsen M."/>
            <person name="Alvarado L."/>
            <person name="Berlin A."/>
            <person name="Borenstein D."/>
            <person name="Chapman S.B."/>
            <person name="Chen Z."/>
            <person name="Engels R."/>
            <person name="Freedman E."/>
            <person name="Gellesch M."/>
            <person name="Goldberg J."/>
            <person name="Griggs A."/>
            <person name="Gujja S."/>
            <person name="Heilman E."/>
            <person name="Heiman D."/>
            <person name="Howarth C."/>
            <person name="Jen D."/>
            <person name="Larson L."/>
            <person name="Mehta T."/>
            <person name="Neiman D."/>
            <person name="Park D."/>
            <person name="Pearson M."/>
            <person name="Richards J."/>
            <person name="Roberts A."/>
            <person name="Saif S."/>
            <person name="Shea T."/>
            <person name="Shenoy N."/>
            <person name="Sisk P."/>
            <person name="Stolte C."/>
            <person name="Sykes S."/>
            <person name="Walk T."/>
            <person name="White J."/>
            <person name="Yandava C."/>
            <person name="Haas B."/>
            <person name="Nusbaum C."/>
            <person name="Birren B."/>
        </authorList>
    </citation>
    <scope>NUCLEOTIDE SEQUENCE [LARGE SCALE GENOMIC DNA]</scope>
    <source>
        <strain evidence="2">RMSCC 757 / Silveira</strain>
    </source>
</reference>
<organism evidence="2">
    <name type="scientific">Coccidioides posadasii (strain RMSCC 757 / Silveira)</name>
    <name type="common">Valley fever fungus</name>
    <dbReference type="NCBI Taxonomy" id="443226"/>
    <lineage>
        <taxon>Eukaryota</taxon>
        <taxon>Fungi</taxon>
        <taxon>Dikarya</taxon>
        <taxon>Ascomycota</taxon>
        <taxon>Pezizomycotina</taxon>
        <taxon>Eurotiomycetes</taxon>
        <taxon>Eurotiomycetidae</taxon>
        <taxon>Onygenales</taxon>
        <taxon>Onygenaceae</taxon>
        <taxon>Coccidioides</taxon>
    </lineage>
</organism>
<proteinExistence type="predicted"/>
<protein>
    <recommendedName>
        <fullName evidence="3">Aminoglycoside phosphotransferase domain-containing protein</fullName>
    </recommendedName>
</protein>
<dbReference type="VEuPathDB" id="FungiDB:CPSG_03988"/>
<name>E9D1D0_COCPS</name>